<evidence type="ECO:0000259" key="9">
    <source>
        <dbReference type="Pfam" id="PF01207"/>
    </source>
</evidence>
<accession>C6BWV6</accession>
<dbReference type="PIRSF" id="PIRSF006621">
    <property type="entry name" value="Dus"/>
    <property type="match status" value="1"/>
</dbReference>
<evidence type="ECO:0000313" key="11">
    <source>
        <dbReference type="Proteomes" id="UP000002601"/>
    </source>
</evidence>
<evidence type="ECO:0000256" key="8">
    <source>
        <dbReference type="PIRSR" id="PIRSR006621-2"/>
    </source>
</evidence>
<dbReference type="InterPro" id="IPR018517">
    <property type="entry name" value="tRNA_hU_synthase_CS"/>
</dbReference>
<dbReference type="SUPFAM" id="SSF51395">
    <property type="entry name" value="FMN-linked oxidoreductases"/>
    <property type="match status" value="1"/>
</dbReference>
<keyword evidence="2 6" id="KW-0285">Flavoprotein</keyword>
<dbReference type="HOGENOM" id="CLU_013299_0_3_7"/>
<dbReference type="InterPro" id="IPR001269">
    <property type="entry name" value="DUS_fam"/>
</dbReference>
<evidence type="ECO:0000256" key="1">
    <source>
        <dbReference type="ARBA" id="ARBA00001917"/>
    </source>
</evidence>
<dbReference type="PROSITE" id="PS01136">
    <property type="entry name" value="UPF0034"/>
    <property type="match status" value="1"/>
</dbReference>
<dbReference type="InterPro" id="IPR035587">
    <property type="entry name" value="DUS-like_FMN-bd"/>
</dbReference>
<dbReference type="Proteomes" id="UP000002601">
    <property type="component" value="Chromosome"/>
</dbReference>
<feature type="binding site" evidence="8">
    <location>
        <begin position="245"/>
        <end position="246"/>
    </location>
    <ligand>
        <name>FMN</name>
        <dbReference type="ChEBI" id="CHEBI:58210"/>
    </ligand>
</feature>
<dbReference type="CDD" id="cd02801">
    <property type="entry name" value="DUS_like_FMN"/>
    <property type="match status" value="1"/>
</dbReference>
<dbReference type="PANTHER" id="PTHR11082:SF25">
    <property type="entry name" value="DUS-LIKE FMN-BINDING DOMAIN-CONTAINING PROTEIN"/>
    <property type="match status" value="1"/>
</dbReference>
<dbReference type="GO" id="GO:0017150">
    <property type="term" value="F:tRNA dihydrouridine synthase activity"/>
    <property type="evidence" value="ECO:0007669"/>
    <property type="project" value="InterPro"/>
</dbReference>
<protein>
    <recommendedName>
        <fullName evidence="6">tRNA-dihydrouridine synthase</fullName>
        <ecNumber evidence="6">1.3.1.-</ecNumber>
    </recommendedName>
</protein>
<keyword evidence="4 6" id="KW-0819">tRNA processing</keyword>
<reference evidence="10 11" key="1">
    <citation type="submission" date="2009-06" db="EMBL/GenBank/DDBJ databases">
        <title>Complete sequence of Desulfovibrio salexigens DSM 2638.</title>
        <authorList>
            <consortium name="US DOE Joint Genome Institute"/>
            <person name="Lucas S."/>
            <person name="Copeland A."/>
            <person name="Lapidus A."/>
            <person name="Glavina del Rio T."/>
            <person name="Tice H."/>
            <person name="Bruce D."/>
            <person name="Goodwin L."/>
            <person name="Pitluck S."/>
            <person name="Munk A.C."/>
            <person name="Brettin T."/>
            <person name="Detter J.C."/>
            <person name="Han C."/>
            <person name="Tapia R."/>
            <person name="Larimer F."/>
            <person name="Land M."/>
            <person name="Hauser L."/>
            <person name="Kyrpides N."/>
            <person name="Anderson I."/>
            <person name="Wall J.D."/>
            <person name="Arkin A.P."/>
            <person name="Dehal P."/>
            <person name="Chivian D."/>
            <person name="Giles B."/>
            <person name="Hazen T.C."/>
        </authorList>
    </citation>
    <scope>NUCLEOTIDE SEQUENCE [LARGE SCALE GENOMIC DNA]</scope>
    <source>
        <strain evidence="11">ATCC 14822 / DSM 2638 / NCIMB 8403 / VKM B-1763</strain>
    </source>
</reference>
<gene>
    <name evidence="10" type="ordered locus">Desal_0369</name>
</gene>
<evidence type="ECO:0000313" key="10">
    <source>
        <dbReference type="EMBL" id="ACS78436.1"/>
    </source>
</evidence>
<evidence type="ECO:0000256" key="4">
    <source>
        <dbReference type="ARBA" id="ARBA00022694"/>
    </source>
</evidence>
<dbReference type="Gene3D" id="3.20.20.70">
    <property type="entry name" value="Aldolase class I"/>
    <property type="match status" value="1"/>
</dbReference>
<dbReference type="STRING" id="526222.Desal_0369"/>
<keyword evidence="11" id="KW-1185">Reference proteome</keyword>
<dbReference type="EMBL" id="CP001649">
    <property type="protein sequence ID" value="ACS78436.1"/>
    <property type="molecule type" value="Genomic_DNA"/>
</dbReference>
<feature type="binding site" evidence="8">
    <location>
        <position position="160"/>
    </location>
    <ligand>
        <name>FMN</name>
        <dbReference type="ChEBI" id="CHEBI:58210"/>
    </ligand>
</feature>
<comment type="cofactor">
    <cofactor evidence="1 6 8">
        <name>FMN</name>
        <dbReference type="ChEBI" id="CHEBI:58210"/>
    </cofactor>
</comment>
<dbReference type="GO" id="GO:0050660">
    <property type="term" value="F:flavin adenine dinucleotide binding"/>
    <property type="evidence" value="ECO:0007669"/>
    <property type="project" value="InterPro"/>
</dbReference>
<feature type="domain" description="DUS-like FMN-binding" evidence="9">
    <location>
        <begin position="33"/>
        <end position="283"/>
    </location>
</feature>
<evidence type="ECO:0000256" key="2">
    <source>
        <dbReference type="ARBA" id="ARBA00022630"/>
    </source>
</evidence>
<dbReference type="InterPro" id="IPR013785">
    <property type="entry name" value="Aldolase_TIM"/>
</dbReference>
<sequence>MTESITTHLPKLADQLGTTITIGGKSIANRLWLAPMAGLTHSAFRQVLAHYGSCGLAFTEMCSARAVPTENPRISPVFSWHEWELPSLVCQIVGAEPEEMVIAAERVEREGFFGVDINMGCSARGMIKREAGAALLKTPEKAVAIVEAVRKAVSIPVFVKFRTGWSKEIGPAVALAKDLEAAGADCLVFHPRVAPDKRTRPPYIDHIRYIKKAVSIPVFGNGDVTTPQHCQNMLERTGCDGISIGRMAVARPWIFAQWTTGFTPDDNIFQDYILRLATALEQEFDPIRGIKRFKLFMAYFAANFRFGHSLQAKFATAKTMDDVRRLAMEHIKPDMQLSPTPNMSLYNL</sequence>
<evidence type="ECO:0000256" key="6">
    <source>
        <dbReference type="PIRNR" id="PIRNR006621"/>
    </source>
</evidence>
<dbReference type="AlphaFoldDB" id="C6BWV6"/>
<feature type="active site" description="Proton donor" evidence="7">
    <location>
        <position position="121"/>
    </location>
</feature>
<dbReference type="PANTHER" id="PTHR11082">
    <property type="entry name" value="TRNA-DIHYDROURIDINE SYNTHASE"/>
    <property type="match status" value="1"/>
</dbReference>
<comment type="similarity">
    <text evidence="6">Belongs to the dus family.</text>
</comment>
<feature type="binding site" evidence="8">
    <location>
        <position position="91"/>
    </location>
    <ligand>
        <name>FMN</name>
        <dbReference type="ChEBI" id="CHEBI:58210"/>
    </ligand>
</feature>
<keyword evidence="5 6" id="KW-0560">Oxidoreductase</keyword>
<dbReference type="RefSeq" id="WP_012765962.1">
    <property type="nucleotide sequence ID" value="NC_012881.1"/>
</dbReference>
<comment type="function">
    <text evidence="6">Catalyzes the synthesis of 5,6-dihydrouridine (D), a modified base found in the D-loop of most tRNAs, via the reduction of the C5-C6 double bond in target uridines.</text>
</comment>
<dbReference type="OrthoDB" id="9764501at2"/>
<feature type="binding site" evidence="8">
    <location>
        <begin position="35"/>
        <end position="37"/>
    </location>
    <ligand>
        <name>FMN</name>
        <dbReference type="ChEBI" id="CHEBI:58210"/>
    </ligand>
</feature>
<dbReference type="eggNOG" id="COG0042">
    <property type="taxonomic scope" value="Bacteria"/>
</dbReference>
<keyword evidence="8" id="KW-0547">Nucleotide-binding</keyword>
<organism evidence="10 11">
    <name type="scientific">Maridesulfovibrio salexigens (strain ATCC 14822 / DSM 2638 / NCIMB 8403 / VKM B-1763)</name>
    <name type="common">Desulfovibrio salexigens</name>
    <dbReference type="NCBI Taxonomy" id="526222"/>
    <lineage>
        <taxon>Bacteria</taxon>
        <taxon>Pseudomonadati</taxon>
        <taxon>Thermodesulfobacteriota</taxon>
        <taxon>Desulfovibrionia</taxon>
        <taxon>Desulfovibrionales</taxon>
        <taxon>Desulfovibrionaceae</taxon>
        <taxon>Maridesulfovibrio</taxon>
    </lineage>
</organism>
<evidence type="ECO:0000256" key="7">
    <source>
        <dbReference type="PIRSR" id="PIRSR006621-1"/>
    </source>
</evidence>
<name>C6BWV6_MARSD</name>
<keyword evidence="3 6" id="KW-0288">FMN</keyword>
<dbReference type="KEGG" id="dsa:Desal_0369"/>
<feature type="binding site" evidence="8">
    <location>
        <position position="190"/>
    </location>
    <ligand>
        <name>FMN</name>
        <dbReference type="ChEBI" id="CHEBI:58210"/>
    </ligand>
</feature>
<evidence type="ECO:0000256" key="3">
    <source>
        <dbReference type="ARBA" id="ARBA00022643"/>
    </source>
</evidence>
<evidence type="ECO:0000256" key="5">
    <source>
        <dbReference type="ARBA" id="ARBA00023002"/>
    </source>
</evidence>
<dbReference type="Pfam" id="PF01207">
    <property type="entry name" value="Dus"/>
    <property type="match status" value="1"/>
</dbReference>
<proteinExistence type="inferred from homology"/>
<dbReference type="EC" id="1.3.1.-" evidence="6"/>